<gene>
    <name evidence="1" type="ORF">QWZ14_01550</name>
</gene>
<organism evidence="1 2">
    <name type="scientific">Paeniroseomonas aquatica</name>
    <dbReference type="NCBI Taxonomy" id="373043"/>
    <lineage>
        <taxon>Bacteria</taxon>
        <taxon>Pseudomonadati</taxon>
        <taxon>Pseudomonadota</taxon>
        <taxon>Alphaproteobacteria</taxon>
        <taxon>Acetobacterales</taxon>
        <taxon>Acetobacteraceae</taxon>
        <taxon>Paeniroseomonas</taxon>
    </lineage>
</organism>
<evidence type="ECO:0000313" key="1">
    <source>
        <dbReference type="EMBL" id="MDN3563062.1"/>
    </source>
</evidence>
<accession>A0ABT8A015</accession>
<sequence>MSLRGSVDHLSADGASGWIFDTVEGRPLVVQALLDGRIVGEALAELYRADLAAVGLGDGRCGFEIVFSTPVEPTSLPFLAIKPQGGDVELPRTNLTGFGDYFRSLFAHAPGAGRPRSVFGGLWTDRTDAARLLQGRVASGATPAELAAPLRTLIFEGYALLRGALAPAGFGPTELDLLDSLEAGPPLDPEADGAARRLLEGLPAMLFRDAVVRVARAALDDNPVAYRTVLSRGRAGSFGQPSAAEALTSPAECLALVTCAGSGPVLLDVIRGSHELPEFTRAGQSRWLTAGAGAGIELALGEALSVAQVEIGPQDVALIGPGTLYRLRTPDGATGLTTWCAPARVSPVAILAAGAGTFSVRHGSGAMARV</sequence>
<dbReference type="EMBL" id="JAUFPN010000012">
    <property type="protein sequence ID" value="MDN3563062.1"/>
    <property type="molecule type" value="Genomic_DNA"/>
</dbReference>
<comment type="caution">
    <text evidence="1">The sequence shown here is derived from an EMBL/GenBank/DDBJ whole genome shotgun (WGS) entry which is preliminary data.</text>
</comment>
<reference evidence="2" key="1">
    <citation type="journal article" date="2019" name="Int. J. Syst. Evol. Microbiol.">
        <title>The Global Catalogue of Microorganisms (GCM) 10K type strain sequencing project: providing services to taxonomists for standard genome sequencing and annotation.</title>
        <authorList>
            <consortium name="The Broad Institute Genomics Platform"/>
            <consortium name="The Broad Institute Genome Sequencing Center for Infectious Disease"/>
            <person name="Wu L."/>
            <person name="Ma J."/>
        </authorList>
    </citation>
    <scope>NUCLEOTIDE SEQUENCE [LARGE SCALE GENOMIC DNA]</scope>
    <source>
        <strain evidence="2">CECT 7131</strain>
    </source>
</reference>
<proteinExistence type="predicted"/>
<name>A0ABT8A015_9PROT</name>
<dbReference type="Proteomes" id="UP001529369">
    <property type="component" value="Unassembled WGS sequence"/>
</dbReference>
<protein>
    <submittedName>
        <fullName evidence="1">Uncharacterized protein</fullName>
    </submittedName>
</protein>
<evidence type="ECO:0000313" key="2">
    <source>
        <dbReference type="Proteomes" id="UP001529369"/>
    </source>
</evidence>
<dbReference type="RefSeq" id="WP_290314793.1">
    <property type="nucleotide sequence ID" value="NZ_JAUFPN010000012.1"/>
</dbReference>
<keyword evidence="2" id="KW-1185">Reference proteome</keyword>